<dbReference type="Proteomes" id="UP001187682">
    <property type="component" value="Unassembled WGS sequence"/>
</dbReference>
<reference evidence="2" key="1">
    <citation type="submission" date="2018-03" db="EMBL/GenBank/DDBJ databases">
        <authorList>
            <person name="Guldener U."/>
        </authorList>
    </citation>
    <scope>NUCLEOTIDE SEQUENCE</scope>
</reference>
<accession>A0AAE8MZ51</accession>
<feature type="region of interest" description="Disordered" evidence="1">
    <location>
        <begin position="1"/>
        <end position="112"/>
    </location>
</feature>
<comment type="caution">
    <text evidence="2">The sequence shown here is derived from an EMBL/GenBank/DDBJ whole genome shotgun (WGS) entry which is preliminary data.</text>
</comment>
<dbReference type="AlphaFoldDB" id="A0AAE8MZ51"/>
<gene>
    <name evidence="2" type="ORF">DNG_05107</name>
</gene>
<keyword evidence="3" id="KW-1185">Reference proteome</keyword>
<protein>
    <submittedName>
        <fullName evidence="2">Uncharacterized protein</fullName>
    </submittedName>
</protein>
<dbReference type="EMBL" id="ONZQ02000006">
    <property type="protein sequence ID" value="SPO02434.1"/>
    <property type="molecule type" value="Genomic_DNA"/>
</dbReference>
<evidence type="ECO:0000313" key="2">
    <source>
        <dbReference type="EMBL" id="SPO02434.1"/>
    </source>
</evidence>
<sequence length="136" mass="13766">MGANLPDPTVTDGTPRPTASGNRSDFAANQSPQPAASGNRSDVIATDQSPQPAASGNRSDFTVTDQSSRPTASGDLSSADQPVPTALNSTANPQPPKPTDTGVTAVNGAGRGWDLSGAWTITVTQTVTTLMTSITL</sequence>
<evidence type="ECO:0000313" key="3">
    <source>
        <dbReference type="Proteomes" id="UP001187682"/>
    </source>
</evidence>
<feature type="compositionally biased region" description="Polar residues" evidence="1">
    <location>
        <begin position="17"/>
        <end position="92"/>
    </location>
</feature>
<proteinExistence type="predicted"/>
<organism evidence="2 3">
    <name type="scientific">Cephalotrichum gorgonifer</name>
    <dbReference type="NCBI Taxonomy" id="2041049"/>
    <lineage>
        <taxon>Eukaryota</taxon>
        <taxon>Fungi</taxon>
        <taxon>Dikarya</taxon>
        <taxon>Ascomycota</taxon>
        <taxon>Pezizomycotina</taxon>
        <taxon>Sordariomycetes</taxon>
        <taxon>Hypocreomycetidae</taxon>
        <taxon>Microascales</taxon>
        <taxon>Microascaceae</taxon>
        <taxon>Cephalotrichum</taxon>
    </lineage>
</organism>
<name>A0AAE8MZ51_9PEZI</name>
<evidence type="ECO:0000256" key="1">
    <source>
        <dbReference type="SAM" id="MobiDB-lite"/>
    </source>
</evidence>